<accession>A0A432ZS03</accession>
<protein>
    <recommendedName>
        <fullName evidence="3">DUF945 domain-containing protein</fullName>
    </recommendedName>
</protein>
<dbReference type="Proteomes" id="UP000287996">
    <property type="component" value="Unassembled WGS sequence"/>
</dbReference>
<gene>
    <name evidence="1" type="ORF">CWI84_03525</name>
</gene>
<keyword evidence="2" id="KW-1185">Reference proteome</keyword>
<comment type="caution">
    <text evidence="1">The sequence shown here is derived from an EMBL/GenBank/DDBJ whole genome shotgun (WGS) entry which is preliminary data.</text>
</comment>
<evidence type="ECO:0000313" key="2">
    <source>
        <dbReference type="Proteomes" id="UP000287996"/>
    </source>
</evidence>
<dbReference type="EMBL" id="PIQH01000003">
    <property type="protein sequence ID" value="RUO80669.1"/>
    <property type="molecule type" value="Genomic_DNA"/>
</dbReference>
<name>A0A432ZS03_9GAMM</name>
<dbReference type="AlphaFoldDB" id="A0A432ZS03"/>
<evidence type="ECO:0008006" key="3">
    <source>
        <dbReference type="Google" id="ProtNLM"/>
    </source>
</evidence>
<reference evidence="1 2" key="1">
    <citation type="journal article" date="2011" name="Front. Microbiol.">
        <title>Genomic signatures of strain selection and enhancement in Bacillus atrophaeus var. globigii, a historical biowarfare simulant.</title>
        <authorList>
            <person name="Gibbons H.S."/>
            <person name="Broomall S.M."/>
            <person name="McNew L.A."/>
            <person name="Daligault H."/>
            <person name="Chapman C."/>
            <person name="Bruce D."/>
            <person name="Karavis M."/>
            <person name="Krepps M."/>
            <person name="McGregor P.A."/>
            <person name="Hong C."/>
            <person name="Park K.H."/>
            <person name="Akmal A."/>
            <person name="Feldman A."/>
            <person name="Lin J.S."/>
            <person name="Chang W.E."/>
            <person name="Higgs B.W."/>
            <person name="Demirev P."/>
            <person name="Lindquist J."/>
            <person name="Liem A."/>
            <person name="Fochler E."/>
            <person name="Read T.D."/>
            <person name="Tapia R."/>
            <person name="Johnson S."/>
            <person name="Bishop-Lilly K.A."/>
            <person name="Detter C."/>
            <person name="Han C."/>
            <person name="Sozhamannan S."/>
            <person name="Rosenzweig C.N."/>
            <person name="Skowronski E.W."/>
        </authorList>
    </citation>
    <scope>NUCLEOTIDE SEQUENCE [LARGE SCALE GENOMIC DNA]</scope>
    <source>
        <strain evidence="1 2">CC-PW-9</strain>
    </source>
</reference>
<proteinExistence type="predicted"/>
<evidence type="ECO:0000313" key="1">
    <source>
        <dbReference type="EMBL" id="RUO80669.1"/>
    </source>
</evidence>
<dbReference type="RefSeq" id="WP_126841203.1">
    <property type="nucleotide sequence ID" value="NZ_PIQH01000003.1"/>
</dbReference>
<sequence length="305" mass="33788">MKKVIIAIVAAVVIVLGGAALADHYLEGKIEQQLQLSKQQLPAGATLSYGEIDVDLLAWQWSVSNISLKLSQPDISIAVKQVVNHNFNFDELPEQSSASVKGISVDGKFMSLLPPNLKAFVEPMALDVSADVEFDKQPGVFDVDLNYDMKDYGQLQLDIRLSQAEAFMQKLQQMVQQSKQQSQNQLTPEQTKALVDELKTAMQDAVIEQFEVTLSDEKFIPFYSSLISQQQNIEETQFKKLLAANTIQMLGSFSQVDEQESKAIVGFFTGENAVKIALTPEQPVTFGNLKTLQPMPITVTEVTTQ</sequence>
<organism evidence="1 2">
    <name type="scientific">Idiomarina tyrosinivorans</name>
    <dbReference type="NCBI Taxonomy" id="1445662"/>
    <lineage>
        <taxon>Bacteria</taxon>
        <taxon>Pseudomonadati</taxon>
        <taxon>Pseudomonadota</taxon>
        <taxon>Gammaproteobacteria</taxon>
        <taxon>Alteromonadales</taxon>
        <taxon>Idiomarinaceae</taxon>
        <taxon>Idiomarina</taxon>
    </lineage>
</organism>